<dbReference type="EMBL" id="JACRIW010000110">
    <property type="protein sequence ID" value="MBI5170835.1"/>
    <property type="molecule type" value="Genomic_DNA"/>
</dbReference>
<feature type="transmembrane region" description="Helical" evidence="7">
    <location>
        <begin position="274"/>
        <end position="291"/>
    </location>
</feature>
<evidence type="ECO:0000313" key="10">
    <source>
        <dbReference type="Proteomes" id="UP000696931"/>
    </source>
</evidence>
<comment type="subcellular location">
    <subcellularLocation>
        <location evidence="1">Cell membrane</location>
        <topology evidence="1">Multi-pass membrane protein</topology>
    </subcellularLocation>
</comment>
<dbReference type="InterPro" id="IPR020846">
    <property type="entry name" value="MFS_dom"/>
</dbReference>
<feature type="transmembrane region" description="Helical" evidence="7">
    <location>
        <begin position="183"/>
        <end position="202"/>
    </location>
</feature>
<keyword evidence="6 7" id="KW-0472">Membrane</keyword>
<evidence type="ECO:0000313" key="9">
    <source>
        <dbReference type="EMBL" id="MBI5170835.1"/>
    </source>
</evidence>
<dbReference type="AlphaFoldDB" id="A0A933SFN3"/>
<dbReference type="PROSITE" id="PS50850">
    <property type="entry name" value="MFS"/>
    <property type="match status" value="1"/>
</dbReference>
<dbReference type="GO" id="GO:0022857">
    <property type="term" value="F:transmembrane transporter activity"/>
    <property type="evidence" value="ECO:0007669"/>
    <property type="project" value="InterPro"/>
</dbReference>
<keyword evidence="2" id="KW-0813">Transport</keyword>
<gene>
    <name evidence="9" type="ORF">HZA61_15200</name>
</gene>
<comment type="caution">
    <text evidence="9">The sequence shown here is derived from an EMBL/GenBank/DDBJ whole genome shotgun (WGS) entry which is preliminary data.</text>
</comment>
<dbReference type="GO" id="GO:0005886">
    <property type="term" value="C:plasma membrane"/>
    <property type="evidence" value="ECO:0007669"/>
    <property type="project" value="UniProtKB-SubCell"/>
</dbReference>
<dbReference type="SUPFAM" id="SSF103473">
    <property type="entry name" value="MFS general substrate transporter"/>
    <property type="match status" value="1"/>
</dbReference>
<evidence type="ECO:0000256" key="7">
    <source>
        <dbReference type="SAM" id="Phobius"/>
    </source>
</evidence>
<dbReference type="Pfam" id="PF07690">
    <property type="entry name" value="MFS_1"/>
    <property type="match status" value="1"/>
</dbReference>
<keyword evidence="4 7" id="KW-0812">Transmembrane</keyword>
<feature type="domain" description="Major facilitator superfamily (MFS) profile" evidence="8">
    <location>
        <begin position="211"/>
        <end position="425"/>
    </location>
</feature>
<evidence type="ECO:0000256" key="1">
    <source>
        <dbReference type="ARBA" id="ARBA00004651"/>
    </source>
</evidence>
<keyword evidence="5 7" id="KW-1133">Transmembrane helix</keyword>
<feature type="transmembrane region" description="Helical" evidence="7">
    <location>
        <begin position="59"/>
        <end position="79"/>
    </location>
</feature>
<protein>
    <submittedName>
        <fullName evidence="9">MFS transporter</fullName>
    </submittedName>
</protein>
<dbReference type="CDD" id="cd06173">
    <property type="entry name" value="MFS_MefA_like"/>
    <property type="match status" value="1"/>
</dbReference>
<evidence type="ECO:0000256" key="3">
    <source>
        <dbReference type="ARBA" id="ARBA00022475"/>
    </source>
</evidence>
<sequence>MSEGSAAGRARPLLLQRDFSALWWGQLISILGDRLNYLALGGLLLEHTGRFADTRQSSILLGVLGNVMLAPVLLFAPFAGPWVDRWNHRRTMLVSDVLRGLLVLAIPVLYQFTHHIGTTFTVVFLLFTCNVFFLPAKSAITPEIVPPAQLLAANTLLSIAGIVATAVGALFGGWLVDHWGWRTALWVDAVSYLASVVSIALIRYRRTHAHDVPAVSLGGYFREIGEGLAVVRGSRAVRLALVTLGAVWVGGGFLHVAGNQHIQRAASIPGMERIGVLMAVVGIGAGLGTAWVNGPGRRHPRSVLLGVGLVLTGAWLVAFAVSTRFAVFAIVAFLVGLCIAPAFVLSETLLQEGTDARTRGRVFSLRDFAMRLGFQLAILLAAFATPLLGTSRTMIVAAAIMAAAGVTAIAWRNDQPASASSSGSR</sequence>
<evidence type="ECO:0000256" key="5">
    <source>
        <dbReference type="ARBA" id="ARBA00022989"/>
    </source>
</evidence>
<reference evidence="9" key="1">
    <citation type="submission" date="2020-07" db="EMBL/GenBank/DDBJ databases">
        <title>Huge and variable diversity of episymbiotic CPR bacteria and DPANN archaea in groundwater ecosystems.</title>
        <authorList>
            <person name="He C.Y."/>
            <person name="Keren R."/>
            <person name="Whittaker M."/>
            <person name="Farag I.F."/>
            <person name="Doudna J."/>
            <person name="Cate J.H.D."/>
            <person name="Banfield J.F."/>
        </authorList>
    </citation>
    <scope>NUCLEOTIDE SEQUENCE</scope>
    <source>
        <strain evidence="9">NC_groundwater_1813_Pr3_B-0.1um_71_17</strain>
    </source>
</reference>
<feature type="transmembrane region" description="Helical" evidence="7">
    <location>
        <begin position="116"/>
        <end position="136"/>
    </location>
</feature>
<keyword evidence="3" id="KW-1003">Cell membrane</keyword>
<organism evidence="9 10">
    <name type="scientific">Eiseniibacteriota bacterium</name>
    <dbReference type="NCBI Taxonomy" id="2212470"/>
    <lineage>
        <taxon>Bacteria</taxon>
        <taxon>Candidatus Eiseniibacteriota</taxon>
    </lineage>
</organism>
<dbReference type="InterPro" id="IPR011701">
    <property type="entry name" value="MFS"/>
</dbReference>
<dbReference type="PANTHER" id="PTHR43266">
    <property type="entry name" value="MACROLIDE-EFFLUX PROTEIN"/>
    <property type="match status" value="1"/>
</dbReference>
<dbReference type="Proteomes" id="UP000696931">
    <property type="component" value="Unassembled WGS sequence"/>
</dbReference>
<proteinExistence type="predicted"/>
<evidence type="ECO:0000256" key="2">
    <source>
        <dbReference type="ARBA" id="ARBA00022448"/>
    </source>
</evidence>
<feature type="transmembrane region" description="Helical" evidence="7">
    <location>
        <begin position="21"/>
        <end position="39"/>
    </location>
</feature>
<name>A0A933SFN3_UNCEI</name>
<dbReference type="Gene3D" id="1.20.1250.20">
    <property type="entry name" value="MFS general substrate transporter like domains"/>
    <property type="match status" value="1"/>
</dbReference>
<feature type="transmembrane region" description="Helical" evidence="7">
    <location>
        <begin position="368"/>
        <end position="388"/>
    </location>
</feature>
<feature type="transmembrane region" description="Helical" evidence="7">
    <location>
        <begin position="148"/>
        <end position="171"/>
    </location>
</feature>
<evidence type="ECO:0000256" key="6">
    <source>
        <dbReference type="ARBA" id="ARBA00023136"/>
    </source>
</evidence>
<feature type="transmembrane region" description="Helical" evidence="7">
    <location>
        <begin position="327"/>
        <end position="347"/>
    </location>
</feature>
<accession>A0A933SFN3</accession>
<feature type="transmembrane region" description="Helical" evidence="7">
    <location>
        <begin position="394"/>
        <end position="411"/>
    </location>
</feature>
<evidence type="ECO:0000259" key="8">
    <source>
        <dbReference type="PROSITE" id="PS50850"/>
    </source>
</evidence>
<feature type="transmembrane region" description="Helical" evidence="7">
    <location>
        <begin position="236"/>
        <end position="254"/>
    </location>
</feature>
<dbReference type="PANTHER" id="PTHR43266:SF2">
    <property type="entry name" value="MAJOR FACILITATOR SUPERFAMILY (MFS) PROFILE DOMAIN-CONTAINING PROTEIN"/>
    <property type="match status" value="1"/>
</dbReference>
<feature type="transmembrane region" description="Helical" evidence="7">
    <location>
        <begin position="303"/>
        <end position="321"/>
    </location>
</feature>
<dbReference type="InterPro" id="IPR036259">
    <property type="entry name" value="MFS_trans_sf"/>
</dbReference>
<evidence type="ECO:0000256" key="4">
    <source>
        <dbReference type="ARBA" id="ARBA00022692"/>
    </source>
</evidence>